<organism evidence="1 2">
    <name type="scientific">Microcystis aeruginosa (strain NIES-843 / IAM M-2473)</name>
    <dbReference type="NCBI Taxonomy" id="449447"/>
    <lineage>
        <taxon>Bacteria</taxon>
        <taxon>Bacillati</taxon>
        <taxon>Cyanobacteriota</taxon>
        <taxon>Cyanophyceae</taxon>
        <taxon>Oscillatoriophycideae</taxon>
        <taxon>Chroococcales</taxon>
        <taxon>Microcystaceae</taxon>
        <taxon>Microcystis</taxon>
    </lineage>
</organism>
<evidence type="ECO:0000313" key="1">
    <source>
        <dbReference type="EMBL" id="BAG04601.1"/>
    </source>
</evidence>
<evidence type="ECO:0000313" key="2">
    <source>
        <dbReference type="Proteomes" id="UP000001510"/>
    </source>
</evidence>
<dbReference type="PaxDb" id="449447-MAE_47790"/>
<name>B0JVK8_MICAN</name>
<reference evidence="1 2" key="1">
    <citation type="journal article" date="2007" name="DNA Res.">
        <title>Complete genomic structure of the bloom-forming toxic cyanobacterium Microcystis aeruginosa NIES-843.</title>
        <authorList>
            <person name="Kaneko T."/>
            <person name="Nakajima N."/>
            <person name="Okamoto S."/>
            <person name="Suzuki I."/>
            <person name="Tanabe Y."/>
            <person name="Tamaoki M."/>
            <person name="Nakamura Y."/>
            <person name="Kasai F."/>
            <person name="Watanabe A."/>
            <person name="Kawashima K."/>
            <person name="Kishida Y."/>
            <person name="Ono A."/>
            <person name="Shimizu Y."/>
            <person name="Takahashi C."/>
            <person name="Minami C."/>
            <person name="Fujishiro T."/>
            <person name="Kohara M."/>
            <person name="Katoh M."/>
            <person name="Nakazaki N."/>
            <person name="Nakayama S."/>
            <person name="Yamada M."/>
            <person name="Tabata S."/>
            <person name="Watanabe M.M."/>
        </authorList>
    </citation>
    <scope>NUCLEOTIDE SEQUENCE [LARGE SCALE GENOMIC DNA]</scope>
    <source>
        <strain evidence="2">NIES-843 / IAM M-247</strain>
    </source>
</reference>
<gene>
    <name evidence="1" type="ordered locus">MAE_47790</name>
</gene>
<protein>
    <submittedName>
        <fullName evidence="1">Uncharacterized protein</fullName>
    </submittedName>
</protein>
<sequence>MFLLVFCPETSYNGGKVKFENFCLKPYLRKDFRILCSVAHWYYMALTQAL</sequence>
<dbReference type="STRING" id="449447.MAE_47790"/>
<dbReference type="KEGG" id="mar:MAE_47790"/>
<dbReference type="EMBL" id="AP009552">
    <property type="protein sequence ID" value="BAG04601.1"/>
    <property type="molecule type" value="Genomic_DNA"/>
</dbReference>
<proteinExistence type="predicted"/>
<dbReference type="EnsemblBacteria" id="BAG04601">
    <property type="protein sequence ID" value="BAG04601"/>
    <property type="gene ID" value="MAE_47790"/>
</dbReference>
<dbReference type="AlphaFoldDB" id="B0JVK8"/>
<keyword evidence="2" id="KW-1185">Reference proteome</keyword>
<accession>B0JVK8</accession>
<dbReference type="Proteomes" id="UP000001510">
    <property type="component" value="Chromosome"/>
</dbReference>
<dbReference type="HOGENOM" id="CLU_212709_0_0_3"/>